<accession>A0ABU2LWK7</accession>
<evidence type="ECO:0000256" key="1">
    <source>
        <dbReference type="ARBA" id="ARBA00004196"/>
    </source>
</evidence>
<dbReference type="Pfam" id="PF01497">
    <property type="entry name" value="Peripla_BP_2"/>
    <property type="match status" value="1"/>
</dbReference>
<dbReference type="PROSITE" id="PS51318">
    <property type="entry name" value="TAT"/>
    <property type="match status" value="1"/>
</dbReference>
<name>A0ABU2LWK7_9ACTN</name>
<evidence type="ECO:0000313" key="6">
    <source>
        <dbReference type="EMBL" id="MDT0321985.1"/>
    </source>
</evidence>
<comment type="subcellular location">
    <subcellularLocation>
        <location evidence="1">Cell envelope</location>
    </subcellularLocation>
</comment>
<dbReference type="PANTHER" id="PTHR30532">
    <property type="entry name" value="IRON III DICITRATE-BINDING PERIPLASMIC PROTEIN"/>
    <property type="match status" value="1"/>
</dbReference>
<reference evidence="7" key="1">
    <citation type="submission" date="2023-07" db="EMBL/GenBank/DDBJ databases">
        <title>30 novel species of actinomycetes from the DSMZ collection.</title>
        <authorList>
            <person name="Nouioui I."/>
        </authorList>
    </citation>
    <scope>NUCLEOTIDE SEQUENCE [LARGE SCALE GENOMIC DNA]</scope>
    <source>
        <strain evidence="7">DSM 44918</strain>
    </source>
</reference>
<feature type="domain" description="Fe/B12 periplasmic-binding" evidence="5">
    <location>
        <begin position="72"/>
        <end position="349"/>
    </location>
</feature>
<dbReference type="Gene3D" id="3.40.50.1980">
    <property type="entry name" value="Nitrogenase molybdenum iron protein domain"/>
    <property type="match status" value="2"/>
</dbReference>
<evidence type="ECO:0000256" key="3">
    <source>
        <dbReference type="ARBA" id="ARBA00022448"/>
    </source>
</evidence>
<dbReference type="Proteomes" id="UP001183420">
    <property type="component" value="Unassembled WGS sequence"/>
</dbReference>
<proteinExistence type="inferred from homology"/>
<dbReference type="SUPFAM" id="SSF53807">
    <property type="entry name" value="Helical backbone' metal receptor"/>
    <property type="match status" value="1"/>
</dbReference>
<organism evidence="6 7">
    <name type="scientific">Streptomyces millisiae</name>
    <dbReference type="NCBI Taxonomy" id="3075542"/>
    <lineage>
        <taxon>Bacteria</taxon>
        <taxon>Bacillati</taxon>
        <taxon>Actinomycetota</taxon>
        <taxon>Actinomycetes</taxon>
        <taxon>Kitasatosporales</taxon>
        <taxon>Streptomycetaceae</taxon>
        <taxon>Streptomyces</taxon>
    </lineage>
</organism>
<dbReference type="RefSeq" id="WP_311602353.1">
    <property type="nucleotide sequence ID" value="NZ_JAVREM010000051.1"/>
</dbReference>
<evidence type="ECO:0000313" key="7">
    <source>
        <dbReference type="Proteomes" id="UP001183420"/>
    </source>
</evidence>
<keyword evidence="3" id="KW-0813">Transport</keyword>
<sequence length="349" mass="36676">MTTTTPRRPRTSSALSRRGFLGAAGGTLGTVGLVTACSAADESTAGPAGPDSGQWTFTDDRGETATLDATPERVVAYVGSAAALHDYGIRCTGIFGPAVTGEGEPSVLAADLDLDRLTNLGNAWGEFDIEAYLALDPQLLVSDVHTPPSLWWIPEDTASDILGIAPSVGIANVGPPLRTTVERYAELAEALGADLASPHVVAARERYDAAAEAVRQAARDNPGLRVLALSATADKVWFCVPADLSDLTYYQELGVGLVVPENPDEAGTFESVSWENAGRYPADLILLDDRAISLQPDQLAADKPTWRSLPAVRAGQVAAWNPEPTYSYAGCAPAMESLAEAIRSAERLG</sequence>
<comment type="similarity">
    <text evidence="2">Belongs to the bacterial solute-binding protein 8 family.</text>
</comment>
<dbReference type="EMBL" id="JAVREM010000051">
    <property type="protein sequence ID" value="MDT0321985.1"/>
    <property type="molecule type" value="Genomic_DNA"/>
</dbReference>
<comment type="caution">
    <text evidence="6">The sequence shown here is derived from an EMBL/GenBank/DDBJ whole genome shotgun (WGS) entry which is preliminary data.</text>
</comment>
<dbReference type="InterPro" id="IPR051313">
    <property type="entry name" value="Bact_iron-sidero_bind"/>
</dbReference>
<evidence type="ECO:0000256" key="4">
    <source>
        <dbReference type="ARBA" id="ARBA00022729"/>
    </source>
</evidence>
<keyword evidence="7" id="KW-1185">Reference proteome</keyword>
<dbReference type="InterPro" id="IPR002491">
    <property type="entry name" value="ABC_transptr_periplasmic_BD"/>
</dbReference>
<evidence type="ECO:0000256" key="2">
    <source>
        <dbReference type="ARBA" id="ARBA00008814"/>
    </source>
</evidence>
<dbReference type="PROSITE" id="PS50983">
    <property type="entry name" value="FE_B12_PBP"/>
    <property type="match status" value="1"/>
</dbReference>
<protein>
    <submittedName>
        <fullName evidence="6">ABC transporter substrate-binding protein</fullName>
    </submittedName>
</protein>
<dbReference type="InterPro" id="IPR006311">
    <property type="entry name" value="TAT_signal"/>
</dbReference>
<evidence type="ECO:0000259" key="5">
    <source>
        <dbReference type="PROSITE" id="PS50983"/>
    </source>
</evidence>
<gene>
    <name evidence="6" type="ORF">RNC47_26985</name>
</gene>
<keyword evidence="4" id="KW-0732">Signal</keyword>
<dbReference type="PANTHER" id="PTHR30532:SF24">
    <property type="entry name" value="FERRIC ENTEROBACTIN-BINDING PERIPLASMIC PROTEIN FEPB"/>
    <property type="match status" value="1"/>
</dbReference>